<reference evidence="3" key="1">
    <citation type="submission" date="2016-01" db="EMBL/GenBank/DDBJ databases">
        <title>Complete genome of Planococcus rifietoensis type strain M8.</title>
        <authorList>
            <person name="See-Too W.S."/>
        </authorList>
    </citation>
    <scope>NUCLEOTIDE SEQUENCE [LARGE SCALE GENOMIC DNA]</scope>
    <source>
        <strain evidence="3">M8</strain>
    </source>
</reference>
<dbReference type="PANTHER" id="PTHR30032">
    <property type="entry name" value="N-ACETYLMURAMOYL-L-ALANINE AMIDASE-RELATED"/>
    <property type="match status" value="1"/>
</dbReference>
<gene>
    <name evidence="3" type="ORF">AUC31_14325</name>
</gene>
<dbReference type="GO" id="GO:0030288">
    <property type="term" value="C:outer membrane-bounded periplasmic space"/>
    <property type="evidence" value="ECO:0007669"/>
    <property type="project" value="TreeGrafter"/>
</dbReference>
<dbReference type="NCBIfam" id="TIGR02669">
    <property type="entry name" value="SpoIID_LytB"/>
    <property type="match status" value="1"/>
</dbReference>
<dbReference type="Gene3D" id="3.40.50.12090">
    <property type="match status" value="2"/>
</dbReference>
<protein>
    <recommendedName>
        <fullName evidence="2">Sporulation stage II protein D amidase enhancer LytB N-terminal domain-containing protein</fullName>
    </recommendedName>
</protein>
<dbReference type="Proteomes" id="UP000067683">
    <property type="component" value="Chromosome"/>
</dbReference>
<dbReference type="PANTHER" id="PTHR30032:SF8">
    <property type="entry name" value="GERMINATION-SPECIFIC N-ACETYLMURAMOYL-L-ALANINE AMIDASE"/>
    <property type="match status" value="1"/>
</dbReference>
<sequence>MRILLKGLAMLLFIGVLAGGAANVSAADDFTVKVRLTNNLGTNTSFDFIPQGSSQLKEDKTVKLEKGTRYQVQVSSGKLVLKKGSQTLKSGLNTVTIEPSVYSKANNIHLYKPGSQTIHPYLGTILFRMSGTTKIQPVNSLPFEDYLKGVVPSESPASWGASGGMESLKAQAIAARSYVFSKMSQSTLEIDDTTTFQVYKGFMWDPLSPHYKSAYEYTNRAVDETQGQILTYKKADGQKGFVTAYFSSSNGGQTELPEQYWSGKLPYLSATQKDEFDTKSVLWKLNWLKQQLPATADLMAPATWWNTTGELNLNSALVGEQSKTTFTNFKKDLLKKAKAQDSTVESIKIASINNIQTENFSNTGKVQSITLEMDYYIRNSKNGALNFDMAAGAASKTLAGKDRYDTAVEIAKETAGTEKAPAIVLGRGDVPADALAGTVLAHKHGAPVLLTRNDSLPSSVENFLEQQTVKGATVYLLGGTSAISENVENELNQKGFQTKRLAGKTRSETSLLIAKEIGQMQTVLFATGNDNSSDALSASAYAAAHQLPIIIHMGDKSPEATLSFLENQSTEKAILIGGTTAVPETVETALFDRGILSNRISGKDRVETSLEINRLLPMNGKNLVVGNAHSFVDALAGSVLAAKTNSPILMLHPDPERLPAEHMEQISKLTKDQAYYLGGESVIPAALKTASNEYIGSSLKKHQAIITYKAGSSPNMTAFRTLMGGANLKSVDFDVVDTADRFVMDGSGFGHGIGMSQWGSYNRSKAGHSAEQILNFYYQNVSIEHTSQFVK</sequence>
<dbReference type="InterPro" id="IPR007253">
    <property type="entry name" value="Cell_wall-bd_2"/>
</dbReference>
<proteinExistence type="predicted"/>
<evidence type="ECO:0000256" key="1">
    <source>
        <dbReference type="SAM" id="SignalP"/>
    </source>
</evidence>
<dbReference type="AlphaFoldDB" id="A0A0U2N6T5"/>
<evidence type="ECO:0000313" key="4">
    <source>
        <dbReference type="Proteomes" id="UP000067683"/>
    </source>
</evidence>
<feature type="signal peptide" evidence="1">
    <location>
        <begin position="1"/>
        <end position="26"/>
    </location>
</feature>
<dbReference type="EMBL" id="CP013659">
    <property type="protein sequence ID" value="ALS76297.1"/>
    <property type="molecule type" value="Genomic_DNA"/>
</dbReference>
<dbReference type="STRING" id="200991.AUC31_14325"/>
<dbReference type="Pfam" id="PF04122">
    <property type="entry name" value="CW_binding_2"/>
    <property type="match status" value="3"/>
</dbReference>
<dbReference type="RefSeq" id="WP_058382999.1">
    <property type="nucleotide sequence ID" value="NZ_CP013659.2"/>
</dbReference>
<accession>A0A0U2N6T5</accession>
<dbReference type="InterPro" id="IPR013486">
    <property type="entry name" value="SpoIID/LytB"/>
</dbReference>
<dbReference type="InterPro" id="IPR051922">
    <property type="entry name" value="Bact_Sporulation_Assoc"/>
</dbReference>
<keyword evidence="4" id="KW-1185">Reference proteome</keyword>
<keyword evidence="1" id="KW-0732">Signal</keyword>
<dbReference type="InterPro" id="IPR013693">
    <property type="entry name" value="SpoIID/LytB_N"/>
</dbReference>
<dbReference type="GO" id="GO:0030435">
    <property type="term" value="P:sporulation resulting in formation of a cellular spore"/>
    <property type="evidence" value="ECO:0007669"/>
    <property type="project" value="InterPro"/>
</dbReference>
<name>A0A0U2N6T5_9BACL</name>
<organism evidence="3 4">
    <name type="scientific">Planococcus rifietoensis</name>
    <dbReference type="NCBI Taxonomy" id="200991"/>
    <lineage>
        <taxon>Bacteria</taxon>
        <taxon>Bacillati</taxon>
        <taxon>Bacillota</taxon>
        <taxon>Bacilli</taxon>
        <taxon>Bacillales</taxon>
        <taxon>Caryophanaceae</taxon>
        <taxon>Planococcus</taxon>
    </lineage>
</organism>
<evidence type="ECO:0000259" key="2">
    <source>
        <dbReference type="Pfam" id="PF08486"/>
    </source>
</evidence>
<dbReference type="Pfam" id="PF08486">
    <property type="entry name" value="SpoIID"/>
    <property type="match status" value="1"/>
</dbReference>
<feature type="chain" id="PRO_5006831442" description="Sporulation stage II protein D amidase enhancer LytB N-terminal domain-containing protein" evidence="1">
    <location>
        <begin position="27"/>
        <end position="791"/>
    </location>
</feature>
<dbReference type="KEGG" id="prt:AUC31_14325"/>
<evidence type="ECO:0000313" key="3">
    <source>
        <dbReference type="EMBL" id="ALS76297.1"/>
    </source>
</evidence>
<feature type="domain" description="Sporulation stage II protein D amidase enhancer LytB N-terminal" evidence="2">
    <location>
        <begin position="133"/>
        <end position="232"/>
    </location>
</feature>
<dbReference type="OrthoDB" id="9794671at2"/>